<organism evidence="2 3">
    <name type="scientific">Rheinheimera soli</name>
    <dbReference type="NCBI Taxonomy" id="443616"/>
    <lineage>
        <taxon>Bacteria</taxon>
        <taxon>Pseudomonadati</taxon>
        <taxon>Pseudomonadota</taxon>
        <taxon>Gammaproteobacteria</taxon>
        <taxon>Chromatiales</taxon>
        <taxon>Chromatiaceae</taxon>
        <taxon>Rheinheimera</taxon>
    </lineage>
</organism>
<gene>
    <name evidence="2" type="ORF">J2W69_003332</name>
</gene>
<name>A0ABU1W3T6_9GAMM</name>
<dbReference type="EMBL" id="JAVDWR010000015">
    <property type="protein sequence ID" value="MDR7122373.1"/>
    <property type="molecule type" value="Genomic_DNA"/>
</dbReference>
<dbReference type="PANTHER" id="PTHR43328">
    <property type="entry name" value="ACETYLTRANSFERASE-RELATED"/>
    <property type="match status" value="1"/>
</dbReference>
<evidence type="ECO:0000259" key="1">
    <source>
        <dbReference type="PROSITE" id="PS51186"/>
    </source>
</evidence>
<proteinExistence type="predicted"/>
<dbReference type="SUPFAM" id="SSF55729">
    <property type="entry name" value="Acyl-CoA N-acyltransferases (Nat)"/>
    <property type="match status" value="1"/>
</dbReference>
<dbReference type="InterPro" id="IPR000182">
    <property type="entry name" value="GNAT_dom"/>
</dbReference>
<keyword evidence="3" id="KW-1185">Reference proteome</keyword>
<sequence length="156" mass="17960">MPITLTKTTPDDLHYLYQIQLDDDANQMAAFTSESGTDFNLYFEKYSKHLDDPNISMWTIRLEQRIVGSVAKFLIAGDAGITYWIDKEFWGQGIATEALMQLLQHETVRPIYAYVAFDNSGSQRVLEKCGFRKVATDRGFAKARQAEIEEFIYRLD</sequence>
<dbReference type="Gene3D" id="3.40.630.30">
    <property type="match status" value="1"/>
</dbReference>
<dbReference type="PANTHER" id="PTHR43328:SF1">
    <property type="entry name" value="N-ACETYLTRANSFERASE DOMAIN-CONTAINING PROTEIN"/>
    <property type="match status" value="1"/>
</dbReference>
<protein>
    <submittedName>
        <fullName evidence="2">RimJ/RimL family protein N-acetyltransferase</fullName>
    </submittedName>
</protein>
<dbReference type="Proteomes" id="UP001257909">
    <property type="component" value="Unassembled WGS sequence"/>
</dbReference>
<evidence type="ECO:0000313" key="3">
    <source>
        <dbReference type="Proteomes" id="UP001257909"/>
    </source>
</evidence>
<dbReference type="PROSITE" id="PS51186">
    <property type="entry name" value="GNAT"/>
    <property type="match status" value="1"/>
</dbReference>
<evidence type="ECO:0000313" key="2">
    <source>
        <dbReference type="EMBL" id="MDR7122373.1"/>
    </source>
</evidence>
<dbReference type="RefSeq" id="WP_310280571.1">
    <property type="nucleotide sequence ID" value="NZ_JAVDWR010000015.1"/>
</dbReference>
<comment type="caution">
    <text evidence="2">The sequence shown here is derived from an EMBL/GenBank/DDBJ whole genome shotgun (WGS) entry which is preliminary data.</text>
</comment>
<accession>A0ABU1W3T6</accession>
<dbReference type="CDD" id="cd04301">
    <property type="entry name" value="NAT_SF"/>
    <property type="match status" value="1"/>
</dbReference>
<feature type="domain" description="N-acetyltransferase" evidence="1">
    <location>
        <begin position="3"/>
        <end position="156"/>
    </location>
</feature>
<dbReference type="InterPro" id="IPR016181">
    <property type="entry name" value="Acyl_CoA_acyltransferase"/>
</dbReference>
<reference evidence="2 3" key="1">
    <citation type="submission" date="2023-07" db="EMBL/GenBank/DDBJ databases">
        <title>Sorghum-associated microbial communities from plants grown in Nebraska, USA.</title>
        <authorList>
            <person name="Schachtman D."/>
        </authorList>
    </citation>
    <scope>NUCLEOTIDE SEQUENCE [LARGE SCALE GENOMIC DNA]</scope>
    <source>
        <strain evidence="2 3">4138</strain>
    </source>
</reference>
<dbReference type="Pfam" id="PF13302">
    <property type="entry name" value="Acetyltransf_3"/>
    <property type="match status" value="1"/>
</dbReference>